<organism evidence="7 8">
    <name type="scientific">Actinoplanes digitatis</name>
    <dbReference type="NCBI Taxonomy" id="1868"/>
    <lineage>
        <taxon>Bacteria</taxon>
        <taxon>Bacillati</taxon>
        <taxon>Actinomycetota</taxon>
        <taxon>Actinomycetes</taxon>
        <taxon>Micromonosporales</taxon>
        <taxon>Micromonosporaceae</taxon>
        <taxon>Actinoplanes</taxon>
    </lineage>
</organism>
<evidence type="ECO:0000256" key="2">
    <source>
        <dbReference type="ARBA" id="ARBA00023015"/>
    </source>
</evidence>
<dbReference type="Proteomes" id="UP000578112">
    <property type="component" value="Unassembled WGS sequence"/>
</dbReference>
<gene>
    <name evidence="7" type="ORF">BJ971_001270</name>
</gene>
<dbReference type="InterPro" id="IPR014284">
    <property type="entry name" value="RNA_pol_sigma-70_dom"/>
</dbReference>
<dbReference type="GO" id="GO:0006352">
    <property type="term" value="P:DNA-templated transcription initiation"/>
    <property type="evidence" value="ECO:0007669"/>
    <property type="project" value="InterPro"/>
</dbReference>
<comment type="similarity">
    <text evidence="1">Belongs to the sigma-70 factor family. ECF subfamily.</text>
</comment>
<dbReference type="EMBL" id="JACHNH010000001">
    <property type="protein sequence ID" value="MBB4760714.1"/>
    <property type="molecule type" value="Genomic_DNA"/>
</dbReference>
<evidence type="ECO:0000313" key="7">
    <source>
        <dbReference type="EMBL" id="MBB4760714.1"/>
    </source>
</evidence>
<dbReference type="GO" id="GO:0003677">
    <property type="term" value="F:DNA binding"/>
    <property type="evidence" value="ECO:0007669"/>
    <property type="project" value="UniProtKB-KW"/>
</dbReference>
<feature type="domain" description="RNA polymerase sigma-70 region 2" evidence="6">
    <location>
        <begin position="31"/>
        <end position="97"/>
    </location>
</feature>
<dbReference type="SUPFAM" id="SSF88946">
    <property type="entry name" value="Sigma2 domain of RNA polymerase sigma factors"/>
    <property type="match status" value="1"/>
</dbReference>
<protein>
    <submittedName>
        <fullName evidence="7">RNA polymerase sigma factor (Sigma-70 family)</fullName>
    </submittedName>
</protein>
<keyword evidence="8" id="KW-1185">Reference proteome</keyword>
<evidence type="ECO:0000256" key="3">
    <source>
        <dbReference type="ARBA" id="ARBA00023082"/>
    </source>
</evidence>
<comment type="caution">
    <text evidence="7">The sequence shown here is derived from an EMBL/GenBank/DDBJ whole genome shotgun (WGS) entry which is preliminary data.</text>
</comment>
<dbReference type="RefSeq" id="WP_184990685.1">
    <property type="nucleotide sequence ID" value="NZ_BOMK01000028.1"/>
</dbReference>
<accession>A0A7W7MNU7</accession>
<dbReference type="PANTHER" id="PTHR43133">
    <property type="entry name" value="RNA POLYMERASE ECF-TYPE SIGMA FACTO"/>
    <property type="match status" value="1"/>
</dbReference>
<keyword evidence="5" id="KW-0804">Transcription</keyword>
<keyword evidence="2" id="KW-0805">Transcription regulation</keyword>
<keyword evidence="3" id="KW-0731">Sigma factor</keyword>
<dbReference type="InterPro" id="IPR036388">
    <property type="entry name" value="WH-like_DNA-bd_sf"/>
</dbReference>
<dbReference type="InterPro" id="IPR013325">
    <property type="entry name" value="RNA_pol_sigma_r2"/>
</dbReference>
<dbReference type="InterPro" id="IPR013324">
    <property type="entry name" value="RNA_pol_sigma_r3/r4-like"/>
</dbReference>
<dbReference type="NCBIfam" id="TIGR02937">
    <property type="entry name" value="sigma70-ECF"/>
    <property type="match status" value="1"/>
</dbReference>
<dbReference type="InterPro" id="IPR007627">
    <property type="entry name" value="RNA_pol_sigma70_r2"/>
</dbReference>
<evidence type="ECO:0000313" key="8">
    <source>
        <dbReference type="Proteomes" id="UP000578112"/>
    </source>
</evidence>
<reference evidence="7 8" key="1">
    <citation type="submission" date="2020-08" db="EMBL/GenBank/DDBJ databases">
        <title>Sequencing the genomes of 1000 actinobacteria strains.</title>
        <authorList>
            <person name="Klenk H.-P."/>
        </authorList>
    </citation>
    <scope>NUCLEOTIDE SEQUENCE [LARGE SCALE GENOMIC DNA]</scope>
    <source>
        <strain evidence="7 8">DSM 43149</strain>
    </source>
</reference>
<sequence length="191" mass="21534">MSILHSRAGDDAATAAKLRTAALDATFTGFVHEHHLTVKRFLRRLEADGGMVEDVTQEALMALRDKWADVQDYRDPRAWTLRVARNILRDHQGSRGRRRVLFFDDLSMPEIPAPTDPEEADERLAGWIQLLPTRMGEVISMSLAGLPDRTVALELGISHNTVRDTKKKARRKLQQLAEADGFITPAGRRRT</sequence>
<dbReference type="Gene3D" id="1.10.1740.10">
    <property type="match status" value="1"/>
</dbReference>
<dbReference type="Pfam" id="PF04542">
    <property type="entry name" value="Sigma70_r2"/>
    <property type="match status" value="1"/>
</dbReference>
<evidence type="ECO:0000256" key="5">
    <source>
        <dbReference type="ARBA" id="ARBA00023163"/>
    </source>
</evidence>
<dbReference type="PANTHER" id="PTHR43133:SF8">
    <property type="entry name" value="RNA POLYMERASE SIGMA FACTOR HI_1459-RELATED"/>
    <property type="match status" value="1"/>
</dbReference>
<keyword evidence="4" id="KW-0238">DNA-binding</keyword>
<dbReference type="Gene3D" id="1.10.10.10">
    <property type="entry name" value="Winged helix-like DNA-binding domain superfamily/Winged helix DNA-binding domain"/>
    <property type="match status" value="1"/>
</dbReference>
<dbReference type="InterPro" id="IPR039425">
    <property type="entry name" value="RNA_pol_sigma-70-like"/>
</dbReference>
<evidence type="ECO:0000256" key="4">
    <source>
        <dbReference type="ARBA" id="ARBA00023125"/>
    </source>
</evidence>
<evidence type="ECO:0000259" key="6">
    <source>
        <dbReference type="Pfam" id="PF04542"/>
    </source>
</evidence>
<dbReference type="SUPFAM" id="SSF88659">
    <property type="entry name" value="Sigma3 and sigma4 domains of RNA polymerase sigma factors"/>
    <property type="match status" value="1"/>
</dbReference>
<name>A0A7W7MNU7_9ACTN</name>
<proteinExistence type="inferred from homology"/>
<evidence type="ECO:0000256" key="1">
    <source>
        <dbReference type="ARBA" id="ARBA00010641"/>
    </source>
</evidence>
<dbReference type="GO" id="GO:0016987">
    <property type="term" value="F:sigma factor activity"/>
    <property type="evidence" value="ECO:0007669"/>
    <property type="project" value="UniProtKB-KW"/>
</dbReference>
<dbReference type="AlphaFoldDB" id="A0A7W7MNU7"/>